<dbReference type="EMBL" id="MU001492">
    <property type="protein sequence ID" value="KAF2451653.1"/>
    <property type="molecule type" value="Genomic_DNA"/>
</dbReference>
<evidence type="ECO:0000313" key="3">
    <source>
        <dbReference type="Proteomes" id="UP000799764"/>
    </source>
</evidence>
<dbReference type="AlphaFoldDB" id="A0A9P4PYQ3"/>
<accession>A0A9P4PYQ3</accession>
<evidence type="ECO:0000256" key="1">
    <source>
        <dbReference type="SAM" id="MobiDB-lite"/>
    </source>
</evidence>
<keyword evidence="3" id="KW-1185">Reference proteome</keyword>
<proteinExistence type="predicted"/>
<dbReference type="Proteomes" id="UP000799764">
    <property type="component" value="Unassembled WGS sequence"/>
</dbReference>
<feature type="region of interest" description="Disordered" evidence="1">
    <location>
        <begin position="1"/>
        <end position="44"/>
    </location>
</feature>
<gene>
    <name evidence="2" type="ORF">P171DRAFT_478686</name>
</gene>
<organism evidence="2 3">
    <name type="scientific">Karstenula rhodostoma CBS 690.94</name>
    <dbReference type="NCBI Taxonomy" id="1392251"/>
    <lineage>
        <taxon>Eukaryota</taxon>
        <taxon>Fungi</taxon>
        <taxon>Dikarya</taxon>
        <taxon>Ascomycota</taxon>
        <taxon>Pezizomycotina</taxon>
        <taxon>Dothideomycetes</taxon>
        <taxon>Pleosporomycetidae</taxon>
        <taxon>Pleosporales</taxon>
        <taxon>Massarineae</taxon>
        <taxon>Didymosphaeriaceae</taxon>
        <taxon>Karstenula</taxon>
    </lineage>
</organism>
<sequence length="458" mass="50471">MDSNIYGAMPSIRRGLDSRSSSNTASPSTVAARRLSDPYQTGAGFINAREQDKENAHGEAIPAFGLTYHHPDLAPSRETSTIAPHAPYTVTPQGSATWAVRFAPTEELPQLTSANAPTAKRPASNTDSNPAKKQKVGTSNAGRKSRMKGKKGEDEGFIPNWDRMNTYSLSTLRNKISNTKIIKYLKEQGVDVAKEFPKMNMVYNGEKTTRGVAMAKKAQELHQAHIDQKIAEGQVSVMASNTSRVSRRNIPRALNNRAMVSTTGSDYPEVESQNEAVHNQHKSVYETDHDEDQDVNLDPGCVRLENARQDNDYDSGLDGVCESDDEDAHIIEKPEPTIVSYIRMALRTIKKTAGSDPLNIVIDGLGDPLISVRAQELIFRLANWEKKNSVFQGEAGDGSPHLRNLLLPKEGLDVYQADRRMLVHELAQVFNQGGGVENVAMAFDMAMKLTDEELHTKT</sequence>
<comment type="caution">
    <text evidence="2">The sequence shown here is derived from an EMBL/GenBank/DDBJ whole genome shotgun (WGS) entry which is preliminary data.</text>
</comment>
<name>A0A9P4PYQ3_9PLEO</name>
<feature type="compositionally biased region" description="Polar residues" evidence="1">
    <location>
        <begin position="123"/>
        <end position="142"/>
    </location>
</feature>
<dbReference type="OrthoDB" id="10496181at2759"/>
<feature type="compositionally biased region" description="Low complexity" evidence="1">
    <location>
        <begin position="18"/>
        <end position="28"/>
    </location>
</feature>
<reference evidence="2" key="1">
    <citation type="journal article" date="2020" name="Stud. Mycol.">
        <title>101 Dothideomycetes genomes: a test case for predicting lifestyles and emergence of pathogens.</title>
        <authorList>
            <person name="Haridas S."/>
            <person name="Albert R."/>
            <person name="Binder M."/>
            <person name="Bloem J."/>
            <person name="Labutti K."/>
            <person name="Salamov A."/>
            <person name="Andreopoulos B."/>
            <person name="Baker S."/>
            <person name="Barry K."/>
            <person name="Bills G."/>
            <person name="Bluhm B."/>
            <person name="Cannon C."/>
            <person name="Castanera R."/>
            <person name="Culley D."/>
            <person name="Daum C."/>
            <person name="Ezra D."/>
            <person name="Gonzalez J."/>
            <person name="Henrissat B."/>
            <person name="Kuo A."/>
            <person name="Liang C."/>
            <person name="Lipzen A."/>
            <person name="Lutzoni F."/>
            <person name="Magnuson J."/>
            <person name="Mondo S."/>
            <person name="Nolan M."/>
            <person name="Ohm R."/>
            <person name="Pangilinan J."/>
            <person name="Park H.-J."/>
            <person name="Ramirez L."/>
            <person name="Alfaro M."/>
            <person name="Sun H."/>
            <person name="Tritt A."/>
            <person name="Yoshinaga Y."/>
            <person name="Zwiers L.-H."/>
            <person name="Turgeon B."/>
            <person name="Goodwin S."/>
            <person name="Spatafora J."/>
            <person name="Crous P."/>
            <person name="Grigoriev I."/>
        </authorList>
    </citation>
    <scope>NUCLEOTIDE SEQUENCE</scope>
    <source>
        <strain evidence="2">CBS 690.94</strain>
    </source>
</reference>
<evidence type="ECO:0000313" key="2">
    <source>
        <dbReference type="EMBL" id="KAF2451653.1"/>
    </source>
</evidence>
<feature type="region of interest" description="Disordered" evidence="1">
    <location>
        <begin position="111"/>
        <end position="157"/>
    </location>
</feature>
<protein>
    <submittedName>
        <fullName evidence="2">Uncharacterized protein</fullName>
    </submittedName>
</protein>